<protein>
    <submittedName>
        <fullName evidence="2">Uncharacterized protein</fullName>
    </submittedName>
</protein>
<name>A0AA96VK14_9EURY</name>
<evidence type="ECO:0000313" key="3">
    <source>
        <dbReference type="Proteomes" id="UP001304970"/>
    </source>
</evidence>
<keyword evidence="1" id="KW-0812">Transmembrane</keyword>
<gene>
    <name evidence="2" type="ORF">MsAm2_16260</name>
</gene>
<dbReference type="GeneID" id="89229051"/>
<evidence type="ECO:0000256" key="1">
    <source>
        <dbReference type="SAM" id="Phobius"/>
    </source>
</evidence>
<keyword evidence="1" id="KW-0472">Membrane</keyword>
<keyword evidence="3" id="KW-1185">Reference proteome</keyword>
<feature type="transmembrane region" description="Helical" evidence="1">
    <location>
        <begin position="36"/>
        <end position="55"/>
    </location>
</feature>
<dbReference type="EMBL" id="CP131061">
    <property type="protein sequence ID" value="WNY27812.1"/>
    <property type="molecule type" value="Genomic_DNA"/>
</dbReference>
<dbReference type="Proteomes" id="UP001304970">
    <property type="component" value="Chromosome"/>
</dbReference>
<proteinExistence type="predicted"/>
<dbReference type="RefSeq" id="WP_338097770.1">
    <property type="nucleotide sequence ID" value="NZ_CP131061.1"/>
</dbReference>
<keyword evidence="1" id="KW-1133">Transmembrane helix</keyword>
<evidence type="ECO:0000313" key="2">
    <source>
        <dbReference type="EMBL" id="WNY27812.1"/>
    </source>
</evidence>
<feature type="transmembrane region" description="Helical" evidence="1">
    <location>
        <begin position="75"/>
        <end position="95"/>
    </location>
</feature>
<reference evidence="2 3" key="1">
    <citation type="submission" date="2023-07" db="EMBL/GenBank/DDBJ databases">
        <title>Closed genome sequence of Methanosarcinaceae archaeon Am2.</title>
        <authorList>
            <person name="Poehlein A."/>
            <person name="Protasov E."/>
            <person name="Platt K."/>
            <person name="Reeh H."/>
            <person name="Daniel R."/>
            <person name="Brune A."/>
        </authorList>
    </citation>
    <scope>NUCLEOTIDE SEQUENCE [LARGE SCALE GENOMIC DNA]</scope>
    <source>
        <strain evidence="2 3">Am2</strain>
    </source>
</reference>
<accession>A0AA96VK14</accession>
<sequence>MKKERGEYLKEMRSTNDKNIAIYLLSEIKTKICNSFSFYLFFLFIVIFPGLYAILELVGMVLSPGSYDSLFISLINYLMILFVIFIFTSVIRGLYDTYLLYLERQEMLKIFNENMDDYLNQENKDMRSGSNPYYKYLYYSENKEKAFTIIDKTRKWKNKSLLSSISLFIITLLCLIWFNFFVSFFFLIVAIWELFIYVTRSQEYKKSLEFFNSKWG</sequence>
<feature type="transmembrane region" description="Helical" evidence="1">
    <location>
        <begin position="161"/>
        <end position="178"/>
    </location>
</feature>
<dbReference type="AlphaFoldDB" id="A0AA96VK14"/>
<organism evidence="2 3">
    <name type="scientific">Methanolapillus ohkumae</name>
    <dbReference type="NCBI Taxonomy" id="3028298"/>
    <lineage>
        <taxon>Archaea</taxon>
        <taxon>Methanobacteriati</taxon>
        <taxon>Methanobacteriota</taxon>
        <taxon>Stenosarchaea group</taxon>
        <taxon>Methanomicrobia</taxon>
        <taxon>Methanosarcinales</taxon>
        <taxon>Methanosarcinaceae</taxon>
        <taxon>Methanolapillus</taxon>
    </lineage>
</organism>